<name>A0A1F5E6W4_9BACT</name>
<evidence type="ECO:0000256" key="1">
    <source>
        <dbReference type="SAM" id="Phobius"/>
    </source>
</evidence>
<accession>A0A1F5E6W4</accession>
<dbReference type="InterPro" id="IPR052534">
    <property type="entry name" value="Extracell_DNA_Util/SecSys_Comp"/>
</dbReference>
<dbReference type="EMBL" id="MEZY01000038">
    <property type="protein sequence ID" value="OGD63149.1"/>
    <property type="molecule type" value="Genomic_DNA"/>
</dbReference>
<sequence>MDDTAGDKESQSVVEFSDKKKMNPAPILVWTGFALSVLFLVYLLVAKSGLSSTILDLETEKSEITSQLASPSYADTESQVMAASEAINTLAEVKDREISKKILLDEIYAHITNDVKIASIAVSSDGSIAIDGATGSYRSVADLMLALKSNERISDLKLASVAISDEEGVSSKEKVTFSISGRIDFAKDITTSSSDNTSDLSADDEFL</sequence>
<keyword evidence="1" id="KW-0472">Membrane</keyword>
<dbReference type="PANTHER" id="PTHR40278">
    <property type="entry name" value="DNA UTILIZATION PROTEIN HOFN"/>
    <property type="match status" value="1"/>
</dbReference>
<dbReference type="AlphaFoldDB" id="A0A1F5E6W4"/>
<keyword evidence="1" id="KW-0812">Transmembrane</keyword>
<comment type="caution">
    <text evidence="2">The sequence shown here is derived from an EMBL/GenBank/DDBJ whole genome shotgun (WGS) entry which is preliminary data.</text>
</comment>
<feature type="transmembrane region" description="Helical" evidence="1">
    <location>
        <begin position="27"/>
        <end position="45"/>
    </location>
</feature>
<organism evidence="2 3">
    <name type="scientific">Candidatus Berkelbacteria bacterium RIFOXYA2_FULL_43_10</name>
    <dbReference type="NCBI Taxonomy" id="1797472"/>
    <lineage>
        <taxon>Bacteria</taxon>
        <taxon>Candidatus Berkelbacteria</taxon>
    </lineage>
</organism>
<protein>
    <recommendedName>
        <fullName evidence="4">PilN domain-containing protein</fullName>
    </recommendedName>
</protein>
<keyword evidence="1" id="KW-1133">Transmembrane helix</keyword>
<dbReference type="InterPro" id="IPR007813">
    <property type="entry name" value="PilN"/>
</dbReference>
<evidence type="ECO:0000313" key="3">
    <source>
        <dbReference type="Proteomes" id="UP000178583"/>
    </source>
</evidence>
<dbReference type="Pfam" id="PF05137">
    <property type="entry name" value="PilN"/>
    <property type="match status" value="1"/>
</dbReference>
<evidence type="ECO:0008006" key="4">
    <source>
        <dbReference type="Google" id="ProtNLM"/>
    </source>
</evidence>
<proteinExistence type="predicted"/>
<dbReference type="PANTHER" id="PTHR40278:SF1">
    <property type="entry name" value="DNA UTILIZATION PROTEIN HOFN"/>
    <property type="match status" value="1"/>
</dbReference>
<evidence type="ECO:0000313" key="2">
    <source>
        <dbReference type="EMBL" id="OGD63149.1"/>
    </source>
</evidence>
<dbReference type="Proteomes" id="UP000178583">
    <property type="component" value="Unassembled WGS sequence"/>
</dbReference>
<reference evidence="2 3" key="1">
    <citation type="journal article" date="2016" name="Nat. Commun.">
        <title>Thousands of microbial genomes shed light on interconnected biogeochemical processes in an aquifer system.</title>
        <authorList>
            <person name="Anantharaman K."/>
            <person name="Brown C.T."/>
            <person name="Hug L.A."/>
            <person name="Sharon I."/>
            <person name="Castelle C.J."/>
            <person name="Probst A.J."/>
            <person name="Thomas B.C."/>
            <person name="Singh A."/>
            <person name="Wilkins M.J."/>
            <person name="Karaoz U."/>
            <person name="Brodie E.L."/>
            <person name="Williams K.H."/>
            <person name="Hubbard S.S."/>
            <person name="Banfield J.F."/>
        </authorList>
    </citation>
    <scope>NUCLEOTIDE SEQUENCE [LARGE SCALE GENOMIC DNA]</scope>
</reference>
<gene>
    <name evidence="2" type="ORF">A2215_01665</name>
</gene>
<dbReference type="STRING" id="1797472.A2215_01665"/>